<dbReference type="CDD" id="cd00190">
    <property type="entry name" value="Tryp_SPc"/>
    <property type="match status" value="1"/>
</dbReference>
<comment type="similarity">
    <text evidence="2">Belongs to the peptidase S1 family. CLIP subfamily.</text>
</comment>
<dbReference type="InterPro" id="IPR043504">
    <property type="entry name" value="Peptidase_S1_PA_chymotrypsin"/>
</dbReference>
<evidence type="ECO:0000256" key="2">
    <source>
        <dbReference type="ARBA" id="ARBA00024195"/>
    </source>
</evidence>
<dbReference type="SMART" id="SM00020">
    <property type="entry name" value="Tryp_SPc"/>
    <property type="match status" value="1"/>
</dbReference>
<proteinExistence type="inferred from homology"/>
<dbReference type="PANTHER" id="PTHR24276">
    <property type="entry name" value="POLYSERASE-RELATED"/>
    <property type="match status" value="1"/>
</dbReference>
<reference evidence="3" key="2">
    <citation type="submission" date="2025-09" db="UniProtKB">
        <authorList>
            <consortium name="Ensembl"/>
        </authorList>
    </citation>
    <scope>IDENTIFICATION</scope>
</reference>
<dbReference type="SUPFAM" id="SSF50494">
    <property type="entry name" value="Trypsin-like serine proteases"/>
    <property type="match status" value="1"/>
</dbReference>
<dbReference type="OMA" id="EKTGTCW"/>
<dbReference type="PANTHER" id="PTHR24276:SF98">
    <property type="entry name" value="FI18310P1-RELATED"/>
    <property type="match status" value="1"/>
</dbReference>
<dbReference type="Pfam" id="PF00089">
    <property type="entry name" value="Trypsin"/>
    <property type="match status" value="1"/>
</dbReference>
<keyword evidence="1" id="KW-1015">Disulfide bond</keyword>
<dbReference type="FunFam" id="2.40.10.10:FF:000002">
    <property type="entry name" value="Transmembrane protease serine"/>
    <property type="match status" value="1"/>
</dbReference>
<accession>A0A8C1C2Y5</accession>
<dbReference type="GO" id="GO:0006508">
    <property type="term" value="P:proteolysis"/>
    <property type="evidence" value="ECO:0007669"/>
    <property type="project" value="InterPro"/>
</dbReference>
<organism evidence="3 4">
    <name type="scientific">Cyprinus carpio carpio</name>
    <dbReference type="NCBI Taxonomy" id="630221"/>
    <lineage>
        <taxon>Eukaryota</taxon>
        <taxon>Metazoa</taxon>
        <taxon>Chordata</taxon>
        <taxon>Craniata</taxon>
        <taxon>Vertebrata</taxon>
        <taxon>Euteleostomi</taxon>
        <taxon>Actinopterygii</taxon>
        <taxon>Neopterygii</taxon>
        <taxon>Teleostei</taxon>
        <taxon>Ostariophysi</taxon>
        <taxon>Cypriniformes</taxon>
        <taxon>Cyprinidae</taxon>
        <taxon>Cyprininae</taxon>
        <taxon>Cyprinus</taxon>
    </lineage>
</organism>
<reference evidence="3" key="1">
    <citation type="submission" date="2025-08" db="UniProtKB">
        <authorList>
            <consortium name="Ensembl"/>
        </authorList>
    </citation>
    <scope>IDENTIFICATION</scope>
</reference>
<protein>
    <submittedName>
        <fullName evidence="3">Uncharacterized protein</fullName>
    </submittedName>
</protein>
<dbReference type="PROSITE" id="PS50240">
    <property type="entry name" value="TRYPSIN_DOM"/>
    <property type="match status" value="1"/>
</dbReference>
<dbReference type="Ensembl" id="ENSCCRT00000042956.2">
    <property type="protein sequence ID" value="ENSCCRP00000039634.1"/>
    <property type="gene ID" value="ENSCCRG00000021186.2"/>
</dbReference>
<evidence type="ECO:0000256" key="1">
    <source>
        <dbReference type="ARBA" id="ARBA00023157"/>
    </source>
</evidence>
<dbReference type="InterPro" id="IPR001314">
    <property type="entry name" value="Peptidase_S1A"/>
</dbReference>
<dbReference type="GeneTree" id="ENSGT00940000163160"/>
<sequence length="267" mass="29631">MTLGEKTGSKMDVCRYLIVYYFMAFTFFKVAACSEVSIIGGKDVKKPQPWMVSIQKNEKHVCGGILIKDQWVLTAANCKEKSIKSVTVLIGSLSLSKGTQRVGIVSYEYPKTFNAKTKQDDIMLIKLSKKVKGKTKKIPKKGKDVPPGTNCVVTGWGTTESNLMEPSDKLQMLEVSVMHRARCSRYYNEDLVITEDMLCAGGKQEKTGTCWGDSGGPLECKKNLVGVVSGSKGCGNLKQPTVYTFLSQRHILWINNILKKKFNSTSF</sequence>
<name>A0A8C1C2Y5_CYPCA</name>
<dbReference type="Proteomes" id="UP001108240">
    <property type="component" value="Unplaced"/>
</dbReference>
<keyword evidence="4" id="KW-1185">Reference proteome</keyword>
<dbReference type="InterPro" id="IPR009003">
    <property type="entry name" value="Peptidase_S1_PA"/>
</dbReference>
<dbReference type="PRINTS" id="PR00722">
    <property type="entry name" value="CHYMOTRYPSIN"/>
</dbReference>
<dbReference type="InterPro" id="IPR001254">
    <property type="entry name" value="Trypsin_dom"/>
</dbReference>
<dbReference type="AlphaFoldDB" id="A0A8C1C2Y5"/>
<evidence type="ECO:0000313" key="4">
    <source>
        <dbReference type="Proteomes" id="UP001108240"/>
    </source>
</evidence>
<dbReference type="InterPro" id="IPR050430">
    <property type="entry name" value="Peptidase_S1"/>
</dbReference>
<dbReference type="Gene3D" id="2.40.10.10">
    <property type="entry name" value="Trypsin-like serine proteases"/>
    <property type="match status" value="1"/>
</dbReference>
<evidence type="ECO:0000313" key="3">
    <source>
        <dbReference type="Ensembl" id="ENSCCRP00000039634.1"/>
    </source>
</evidence>
<dbReference type="GO" id="GO:0004252">
    <property type="term" value="F:serine-type endopeptidase activity"/>
    <property type="evidence" value="ECO:0007669"/>
    <property type="project" value="InterPro"/>
</dbReference>